<evidence type="ECO:0000256" key="4">
    <source>
        <dbReference type="ARBA" id="ARBA00022801"/>
    </source>
</evidence>
<gene>
    <name evidence="7" type="ORF">CAL19_10640</name>
</gene>
<evidence type="ECO:0000256" key="5">
    <source>
        <dbReference type="ARBA" id="ARBA00022833"/>
    </source>
</evidence>
<evidence type="ECO:0000313" key="8">
    <source>
        <dbReference type="Proteomes" id="UP000216947"/>
    </source>
</evidence>
<dbReference type="InterPro" id="IPR023696">
    <property type="entry name" value="Ureohydrolase_dom_sf"/>
</dbReference>
<name>A0A261RE43_9BORD</name>
<evidence type="ECO:0000256" key="3">
    <source>
        <dbReference type="ARBA" id="ARBA00022723"/>
    </source>
</evidence>
<dbReference type="InterPro" id="IPR000286">
    <property type="entry name" value="HDACs"/>
</dbReference>
<reference evidence="8" key="1">
    <citation type="submission" date="2017-05" db="EMBL/GenBank/DDBJ databases">
        <title>Complete and WGS of Bordetella genogroups.</title>
        <authorList>
            <person name="Spilker T."/>
            <person name="Lipuma J."/>
        </authorList>
    </citation>
    <scope>NUCLEOTIDE SEQUENCE [LARGE SCALE GENOMIC DNA]</scope>
    <source>
        <strain evidence="8">AU18089</strain>
    </source>
</reference>
<dbReference type="CDD" id="cd10001">
    <property type="entry name" value="HDAC_classII_APAH"/>
    <property type="match status" value="1"/>
</dbReference>
<comment type="cofactor">
    <cofactor evidence="1">
        <name>Zn(2+)</name>
        <dbReference type="ChEBI" id="CHEBI:29105"/>
    </cofactor>
</comment>
<proteinExistence type="inferred from homology"/>
<dbReference type="InterPro" id="IPR023801">
    <property type="entry name" value="His_deacetylse_dom"/>
</dbReference>
<evidence type="ECO:0000259" key="6">
    <source>
        <dbReference type="Pfam" id="PF00850"/>
    </source>
</evidence>
<keyword evidence="3" id="KW-0479">Metal-binding</keyword>
<dbReference type="Gene3D" id="3.40.800.20">
    <property type="entry name" value="Histone deacetylase domain"/>
    <property type="match status" value="1"/>
</dbReference>
<dbReference type="EMBL" id="NEVK01000004">
    <property type="protein sequence ID" value="OZI22942.1"/>
    <property type="molecule type" value="Genomic_DNA"/>
</dbReference>
<dbReference type="GO" id="GO:0004407">
    <property type="term" value="F:histone deacetylase activity"/>
    <property type="evidence" value="ECO:0007669"/>
    <property type="project" value="TreeGrafter"/>
</dbReference>
<feature type="domain" description="Histone deacetylase" evidence="6">
    <location>
        <begin position="29"/>
        <end position="347"/>
    </location>
</feature>
<dbReference type="GO" id="GO:0046872">
    <property type="term" value="F:metal ion binding"/>
    <property type="evidence" value="ECO:0007669"/>
    <property type="project" value="UniProtKB-KW"/>
</dbReference>
<dbReference type="AlphaFoldDB" id="A0A261RE43"/>
<evidence type="ECO:0000256" key="2">
    <source>
        <dbReference type="ARBA" id="ARBA00005947"/>
    </source>
</evidence>
<dbReference type="GO" id="GO:0016787">
    <property type="term" value="F:hydrolase activity"/>
    <property type="evidence" value="ECO:0007669"/>
    <property type="project" value="UniProtKB-KW"/>
</dbReference>
<keyword evidence="5" id="KW-0862">Zinc</keyword>
<evidence type="ECO:0000256" key="1">
    <source>
        <dbReference type="ARBA" id="ARBA00001947"/>
    </source>
</evidence>
<comment type="similarity">
    <text evidence="2">Belongs to the histone deacetylase family.</text>
</comment>
<protein>
    <submittedName>
        <fullName evidence="7">Acetylpolyamine amidohydrolase</fullName>
    </submittedName>
</protein>
<comment type="caution">
    <text evidence="7">The sequence shown here is derived from an EMBL/GenBank/DDBJ whole genome shotgun (WGS) entry which is preliminary data.</text>
</comment>
<evidence type="ECO:0000313" key="7">
    <source>
        <dbReference type="EMBL" id="OZI22942.1"/>
    </source>
</evidence>
<sequence>MKAFFCEEQLLHEPRQFMRLGRLCAPTDTPARARALQAALAARGVSLEQPPDYGRAPLHGVHSPDYLDFLEHAYTRWLALKAQGMDPGVEVLPNLAPYHSGHPEQAERGPCPSSSIVAQAGYYLGDLSCPVGPHTWRSALRSTHSAVAAADQVARHQGIAYALCRPSGHHAHRDRASGFCYLNSGAVAAQRLLQTYGKIAILDVDAHHGDGTQQIFYQRPEVMTLSLHADPAGYYPFYTGHVHERGYGSGHGYNLNFPLAHGTDTEAFLAALDNALVALRDYRPRALVLSLGFDTYIDDPISVLALDIDAYRHIGERINGLGLPTVIVQEGGYLVEAIGPALDAFLQGMAQTVPD</sequence>
<dbReference type="RefSeq" id="WP_094796731.1">
    <property type="nucleotide sequence ID" value="NZ_NEVK01000004.1"/>
</dbReference>
<dbReference type="PANTHER" id="PTHR10625:SF17">
    <property type="entry name" value="HISTONE DEACETYLASE 8"/>
    <property type="match status" value="1"/>
</dbReference>
<dbReference type="SUPFAM" id="SSF52768">
    <property type="entry name" value="Arginase/deacetylase"/>
    <property type="match status" value="1"/>
</dbReference>
<dbReference type="Pfam" id="PF00850">
    <property type="entry name" value="Hist_deacetyl"/>
    <property type="match status" value="1"/>
</dbReference>
<dbReference type="Proteomes" id="UP000216947">
    <property type="component" value="Unassembled WGS sequence"/>
</dbReference>
<organism evidence="7 8">
    <name type="scientific">Bordetella genomosp. 7</name>
    <dbReference type="NCBI Taxonomy" id="1416805"/>
    <lineage>
        <taxon>Bacteria</taxon>
        <taxon>Pseudomonadati</taxon>
        <taxon>Pseudomonadota</taxon>
        <taxon>Betaproteobacteria</taxon>
        <taxon>Burkholderiales</taxon>
        <taxon>Alcaligenaceae</taxon>
        <taxon>Bordetella</taxon>
    </lineage>
</organism>
<keyword evidence="8" id="KW-1185">Reference proteome</keyword>
<dbReference type="GO" id="GO:0040029">
    <property type="term" value="P:epigenetic regulation of gene expression"/>
    <property type="evidence" value="ECO:0007669"/>
    <property type="project" value="TreeGrafter"/>
</dbReference>
<keyword evidence="4 7" id="KW-0378">Hydrolase</keyword>
<dbReference type="PRINTS" id="PR01270">
    <property type="entry name" value="HDASUPER"/>
</dbReference>
<dbReference type="PANTHER" id="PTHR10625">
    <property type="entry name" value="HISTONE DEACETYLASE HDAC1-RELATED"/>
    <property type="match status" value="1"/>
</dbReference>
<dbReference type="InterPro" id="IPR037138">
    <property type="entry name" value="His_deacetylse_dom_sf"/>
</dbReference>
<accession>A0A261RE43</accession>